<dbReference type="EMBL" id="JACJID010000002">
    <property type="protein sequence ID" value="MBA8926555.1"/>
    <property type="molecule type" value="Genomic_DNA"/>
</dbReference>
<organism evidence="1 2">
    <name type="scientific">Kutzneria viridogrisea</name>
    <dbReference type="NCBI Taxonomy" id="47990"/>
    <lineage>
        <taxon>Bacteria</taxon>
        <taxon>Bacillati</taxon>
        <taxon>Actinomycetota</taxon>
        <taxon>Actinomycetes</taxon>
        <taxon>Pseudonocardiales</taxon>
        <taxon>Pseudonocardiaceae</taxon>
        <taxon>Kutzneria</taxon>
    </lineage>
</organism>
<sequence length="280" mass="29461">MGVRKAEDLMGGSNVSAGPPLIGRQLCAEGVHLLRSRWRSASLASGWPFPSDWALDEVDAVCVAAVSGEDLAGVVAGLGRARARSGAGLDETLLDLAALHAVLTSPAPHDGLFSADPDATPSRLIRATAIGWADVASDLVGASEVLDAMTGMTTAAYLRTRLTEVYRAEAAARHVLLVAALDLSQAEGWTRPVAMVLMGDVLREVFPGGETVSLIGPSTAAVLLARDELLITRMARVRWQLAQRLSVDRELHGVGTAEVWPEALPDNHSRACELLAHLAG</sequence>
<reference evidence="1 2" key="1">
    <citation type="submission" date="2020-08" db="EMBL/GenBank/DDBJ databases">
        <title>Genomic Encyclopedia of Archaeal and Bacterial Type Strains, Phase II (KMG-II): from individual species to whole genera.</title>
        <authorList>
            <person name="Goeker M."/>
        </authorList>
    </citation>
    <scope>NUCLEOTIDE SEQUENCE [LARGE SCALE GENOMIC DNA]</scope>
    <source>
        <strain evidence="1 2">DSM 43850</strain>
    </source>
</reference>
<proteinExistence type="predicted"/>
<accession>A0ABR6BI48</accession>
<evidence type="ECO:0000313" key="1">
    <source>
        <dbReference type="EMBL" id="MBA8926555.1"/>
    </source>
</evidence>
<dbReference type="RefSeq" id="WP_318296333.1">
    <property type="nucleotide sequence ID" value="NZ_BAAABQ010000009.1"/>
</dbReference>
<evidence type="ECO:0000313" key="2">
    <source>
        <dbReference type="Proteomes" id="UP000517916"/>
    </source>
</evidence>
<dbReference type="Proteomes" id="UP000517916">
    <property type="component" value="Unassembled WGS sequence"/>
</dbReference>
<keyword evidence="2" id="KW-1185">Reference proteome</keyword>
<gene>
    <name evidence="1" type="ORF">BC739_003754</name>
</gene>
<name>A0ABR6BI48_9PSEU</name>
<comment type="caution">
    <text evidence="1">The sequence shown here is derived from an EMBL/GenBank/DDBJ whole genome shotgun (WGS) entry which is preliminary data.</text>
</comment>
<protein>
    <submittedName>
        <fullName evidence="1">GGDEF domain-containing protein</fullName>
    </submittedName>
</protein>